<dbReference type="InterPro" id="IPR050291">
    <property type="entry name" value="CDF_Transporter"/>
</dbReference>
<dbReference type="InterPro" id="IPR058533">
    <property type="entry name" value="Cation_efflux_TM"/>
</dbReference>
<evidence type="ECO:0000256" key="4">
    <source>
        <dbReference type="ARBA" id="ARBA00022989"/>
    </source>
</evidence>
<dbReference type="InterPro" id="IPR027469">
    <property type="entry name" value="Cation_efflux_TMD_sf"/>
</dbReference>
<keyword evidence="2" id="KW-0813">Transport</keyword>
<feature type="transmembrane region" description="Helical" evidence="7">
    <location>
        <begin position="364"/>
        <end position="382"/>
    </location>
</feature>
<evidence type="ECO:0000259" key="8">
    <source>
        <dbReference type="Pfam" id="PF01545"/>
    </source>
</evidence>
<evidence type="ECO:0000256" key="5">
    <source>
        <dbReference type="ARBA" id="ARBA00023136"/>
    </source>
</evidence>
<dbReference type="PANTHER" id="PTHR43840">
    <property type="entry name" value="MITOCHONDRIAL METAL TRANSPORTER 1-RELATED"/>
    <property type="match status" value="1"/>
</dbReference>
<feature type="compositionally biased region" description="Low complexity" evidence="6">
    <location>
        <begin position="1"/>
        <end position="18"/>
    </location>
</feature>
<keyword evidence="4 7" id="KW-1133">Transmembrane helix</keyword>
<reference evidence="9 10" key="1">
    <citation type="journal article" date="2021" name="Nat. Commun.">
        <title>Genetic determinants of endophytism in the Arabidopsis root mycobiome.</title>
        <authorList>
            <person name="Mesny F."/>
            <person name="Miyauchi S."/>
            <person name="Thiergart T."/>
            <person name="Pickel B."/>
            <person name="Atanasova L."/>
            <person name="Karlsson M."/>
            <person name="Huettel B."/>
            <person name="Barry K.W."/>
            <person name="Haridas S."/>
            <person name="Chen C."/>
            <person name="Bauer D."/>
            <person name="Andreopoulos W."/>
            <person name="Pangilinan J."/>
            <person name="LaButti K."/>
            <person name="Riley R."/>
            <person name="Lipzen A."/>
            <person name="Clum A."/>
            <person name="Drula E."/>
            <person name="Henrissat B."/>
            <person name="Kohler A."/>
            <person name="Grigoriev I.V."/>
            <person name="Martin F.M."/>
            <person name="Hacquard S."/>
        </authorList>
    </citation>
    <scope>NUCLEOTIDE SEQUENCE [LARGE SCALE GENOMIC DNA]</scope>
    <source>
        <strain evidence="9 10">MPI-CAGE-CH-0241</strain>
    </source>
</reference>
<keyword evidence="3 7" id="KW-0812">Transmembrane</keyword>
<name>A0A9P8WJ58_9HYPO</name>
<sequence length="585" mass="65023">MSSPSAPSTPARSVRRPSLLAGDESHNPLGTRSGALQSLIRSRSAQSIPSLNPSHGLGHAHPKAAFWPGPEDEESGRNNRSSLDHDELSRLLADERRLTQLLNGPQNRSLKLIGRSNPRYRWEQYWTREDQLNAMSTPLRVYYERINELIQQYMYIDALLDSAIPHELLNEYQTDIEASQFRPVNVPDTIREEATVSPAPSPPQNGSTTVGGTPSSYGTIKHSVSTKQLSRTPKDIFRSSESLPLLQRQDDEDEDDDHPDHPPAHEDGFGPKPLLPWLEDAEVDHDDPVVTLAIWVNFIANGILLLGKLVVILSVPSMSVLASLVDAVLDFLSTVIVWVTTRLISSSQSDQYSYPVGRRKLEPLGVLVFSVIMITSFFQVSLTCVQTLMGPDHAILELGLPAIIIMVSTIIIKGACWVWCRLVRNSSVRALAEDAKTDVIFNTGSILFPILGFYGRVWWLDAVGGLLLSLVVIFNWSQTSAQHIRNLSGFSAQPDERNLLLYLTMRFATAIKKIQNLRAYHAGDKLFVEVDIVLSAATPLKDSHDLSEVLTYFLESVPIVDRAFVHVDYTSYNAPTHIVKQSAAK</sequence>
<dbReference type="FunFam" id="3.30.70.1350:FF:000004">
    <property type="entry name" value="Cation diffusion facilitator 10"/>
    <property type="match status" value="1"/>
</dbReference>
<evidence type="ECO:0000256" key="1">
    <source>
        <dbReference type="ARBA" id="ARBA00004141"/>
    </source>
</evidence>
<feature type="compositionally biased region" description="Polar residues" evidence="6">
    <location>
        <begin position="204"/>
        <end position="231"/>
    </location>
</feature>
<dbReference type="GO" id="GO:0030003">
    <property type="term" value="P:intracellular monoatomic cation homeostasis"/>
    <property type="evidence" value="ECO:0007669"/>
    <property type="project" value="UniProtKB-ARBA"/>
</dbReference>
<dbReference type="Proteomes" id="UP000777438">
    <property type="component" value="Unassembled WGS sequence"/>
</dbReference>
<evidence type="ECO:0000313" key="10">
    <source>
        <dbReference type="Proteomes" id="UP000777438"/>
    </source>
</evidence>
<dbReference type="AlphaFoldDB" id="A0A9P8WJ58"/>
<feature type="region of interest" description="Disordered" evidence="6">
    <location>
        <begin position="1"/>
        <end position="85"/>
    </location>
</feature>
<keyword evidence="10" id="KW-1185">Reference proteome</keyword>
<feature type="transmembrane region" description="Helical" evidence="7">
    <location>
        <begin position="320"/>
        <end position="344"/>
    </location>
</feature>
<protein>
    <recommendedName>
        <fullName evidence="8">Cation efflux protein transmembrane domain-containing protein</fullName>
    </recommendedName>
</protein>
<dbReference type="PANTHER" id="PTHR43840:SF4">
    <property type="entry name" value="CDF DIVALENT METAL CATION TRANSPORTER (EUROFUNG)"/>
    <property type="match status" value="1"/>
</dbReference>
<evidence type="ECO:0000313" key="9">
    <source>
        <dbReference type="EMBL" id="KAH6898897.1"/>
    </source>
</evidence>
<evidence type="ECO:0000256" key="2">
    <source>
        <dbReference type="ARBA" id="ARBA00022448"/>
    </source>
</evidence>
<organism evidence="9 10">
    <name type="scientific">Thelonectria olida</name>
    <dbReference type="NCBI Taxonomy" id="1576542"/>
    <lineage>
        <taxon>Eukaryota</taxon>
        <taxon>Fungi</taxon>
        <taxon>Dikarya</taxon>
        <taxon>Ascomycota</taxon>
        <taxon>Pezizomycotina</taxon>
        <taxon>Sordariomycetes</taxon>
        <taxon>Hypocreomycetidae</taxon>
        <taxon>Hypocreales</taxon>
        <taxon>Nectriaceae</taxon>
        <taxon>Thelonectria</taxon>
    </lineage>
</organism>
<dbReference type="GO" id="GO:0098771">
    <property type="term" value="P:inorganic ion homeostasis"/>
    <property type="evidence" value="ECO:0007669"/>
    <property type="project" value="UniProtKB-ARBA"/>
</dbReference>
<evidence type="ECO:0000256" key="7">
    <source>
        <dbReference type="SAM" id="Phobius"/>
    </source>
</evidence>
<feature type="transmembrane region" description="Helical" evidence="7">
    <location>
        <begin position="394"/>
        <end position="412"/>
    </location>
</feature>
<dbReference type="Gene3D" id="3.30.70.1350">
    <property type="entry name" value="Cation efflux protein, cytoplasmic domain"/>
    <property type="match status" value="1"/>
</dbReference>
<comment type="subcellular location">
    <subcellularLocation>
        <location evidence="1">Membrane</location>
        <topology evidence="1">Multi-pass membrane protein</topology>
    </subcellularLocation>
</comment>
<dbReference type="OrthoDB" id="78296at2759"/>
<evidence type="ECO:0000256" key="3">
    <source>
        <dbReference type="ARBA" id="ARBA00022692"/>
    </source>
</evidence>
<feature type="domain" description="Cation efflux protein transmembrane" evidence="8">
    <location>
        <begin position="294"/>
        <end position="486"/>
    </location>
</feature>
<proteinExistence type="predicted"/>
<comment type="caution">
    <text evidence="9">The sequence shown here is derived from an EMBL/GenBank/DDBJ whole genome shotgun (WGS) entry which is preliminary data.</text>
</comment>
<dbReference type="EMBL" id="JAGPYM010000002">
    <property type="protein sequence ID" value="KAH6898897.1"/>
    <property type="molecule type" value="Genomic_DNA"/>
</dbReference>
<dbReference type="SUPFAM" id="SSF160240">
    <property type="entry name" value="Cation efflux protein cytoplasmic domain-like"/>
    <property type="match status" value="1"/>
</dbReference>
<dbReference type="InterPro" id="IPR036837">
    <property type="entry name" value="Cation_efflux_CTD_sf"/>
</dbReference>
<gene>
    <name evidence="9" type="ORF">B0T10DRAFT_122883</name>
</gene>
<dbReference type="Pfam" id="PF01545">
    <property type="entry name" value="Cation_efflux"/>
    <property type="match status" value="1"/>
</dbReference>
<dbReference type="Gene3D" id="1.20.1510.10">
    <property type="entry name" value="Cation efflux protein transmembrane domain"/>
    <property type="match status" value="1"/>
</dbReference>
<feature type="compositionally biased region" description="Polar residues" evidence="6">
    <location>
        <begin position="28"/>
        <end position="53"/>
    </location>
</feature>
<dbReference type="GO" id="GO:0008324">
    <property type="term" value="F:monoatomic cation transmembrane transporter activity"/>
    <property type="evidence" value="ECO:0007669"/>
    <property type="project" value="InterPro"/>
</dbReference>
<feature type="compositionally biased region" description="Basic and acidic residues" evidence="6">
    <location>
        <begin position="258"/>
        <end position="269"/>
    </location>
</feature>
<evidence type="ECO:0000256" key="6">
    <source>
        <dbReference type="SAM" id="MobiDB-lite"/>
    </source>
</evidence>
<keyword evidence="5 7" id="KW-0472">Membrane</keyword>
<dbReference type="SUPFAM" id="SSF161111">
    <property type="entry name" value="Cation efflux protein transmembrane domain-like"/>
    <property type="match status" value="1"/>
</dbReference>
<accession>A0A9P8WJ58</accession>
<feature type="region of interest" description="Disordered" evidence="6">
    <location>
        <begin position="193"/>
        <end position="271"/>
    </location>
</feature>
<dbReference type="GO" id="GO:0016020">
    <property type="term" value="C:membrane"/>
    <property type="evidence" value="ECO:0007669"/>
    <property type="project" value="UniProtKB-SubCell"/>
</dbReference>
<dbReference type="FunFam" id="1.20.1510.10:FF:000005">
    <property type="entry name" value="Putative Cation diffusion facilitator 1"/>
    <property type="match status" value="1"/>
</dbReference>